<feature type="transmembrane region" description="Helical" evidence="2">
    <location>
        <begin position="74"/>
        <end position="96"/>
    </location>
</feature>
<feature type="region of interest" description="Disordered" evidence="1">
    <location>
        <begin position="171"/>
        <end position="201"/>
    </location>
</feature>
<dbReference type="Proteomes" id="UP000735302">
    <property type="component" value="Unassembled WGS sequence"/>
</dbReference>
<evidence type="ECO:0000256" key="2">
    <source>
        <dbReference type="SAM" id="Phobius"/>
    </source>
</evidence>
<protein>
    <submittedName>
        <fullName evidence="3">Uncharacterized protein</fullName>
    </submittedName>
</protein>
<evidence type="ECO:0000313" key="4">
    <source>
        <dbReference type="Proteomes" id="UP000735302"/>
    </source>
</evidence>
<reference evidence="3 4" key="1">
    <citation type="journal article" date="2021" name="Elife">
        <title>Chloroplast acquisition without the gene transfer in kleptoplastic sea slugs, Plakobranchus ocellatus.</title>
        <authorList>
            <person name="Maeda T."/>
            <person name="Takahashi S."/>
            <person name="Yoshida T."/>
            <person name="Shimamura S."/>
            <person name="Takaki Y."/>
            <person name="Nagai Y."/>
            <person name="Toyoda A."/>
            <person name="Suzuki Y."/>
            <person name="Arimoto A."/>
            <person name="Ishii H."/>
            <person name="Satoh N."/>
            <person name="Nishiyama T."/>
            <person name="Hasebe M."/>
            <person name="Maruyama T."/>
            <person name="Minagawa J."/>
            <person name="Obokata J."/>
            <person name="Shigenobu S."/>
        </authorList>
    </citation>
    <scope>NUCLEOTIDE SEQUENCE [LARGE SCALE GENOMIC DNA]</scope>
</reference>
<feature type="compositionally biased region" description="Basic and acidic residues" evidence="1">
    <location>
        <begin position="185"/>
        <end position="201"/>
    </location>
</feature>
<dbReference type="EMBL" id="BLXT01007498">
    <property type="protein sequence ID" value="GFO39474.1"/>
    <property type="molecule type" value="Genomic_DNA"/>
</dbReference>
<keyword evidence="4" id="KW-1185">Reference proteome</keyword>
<comment type="caution">
    <text evidence="3">The sequence shown here is derived from an EMBL/GenBank/DDBJ whole genome shotgun (WGS) entry which is preliminary data.</text>
</comment>
<keyword evidence="2" id="KW-0472">Membrane</keyword>
<feature type="transmembrane region" description="Helical" evidence="2">
    <location>
        <begin position="20"/>
        <end position="40"/>
    </location>
</feature>
<gene>
    <name evidence="3" type="ORF">PoB_006597900</name>
</gene>
<proteinExistence type="predicted"/>
<evidence type="ECO:0000256" key="1">
    <source>
        <dbReference type="SAM" id="MobiDB-lite"/>
    </source>
</evidence>
<keyword evidence="2" id="KW-1133">Transmembrane helix</keyword>
<accession>A0AAV4D5L0</accession>
<dbReference type="AlphaFoldDB" id="A0AAV4D5L0"/>
<feature type="transmembrane region" description="Helical" evidence="2">
    <location>
        <begin position="47"/>
        <end position="68"/>
    </location>
</feature>
<sequence>MKLFGVDGSDDGESRGDGDGGVMAIAMLVVGMMVVVMEMIGVIMEKVVVMVMAMFVVVMLVMIVLAMVVVVMVILVVMVVVIVMLIVLAMVVVVVMDVRRTVASESALRSAGTLLSQVPASPQAPWPDGGPESLRSPCCGLAIYKTKNQISIFSYFLKSELHEYRYRLKEQESKSRRRQRSQADLMKDPREQARKTTAREN</sequence>
<name>A0AAV4D5L0_9GAST</name>
<organism evidence="3 4">
    <name type="scientific">Plakobranchus ocellatus</name>
    <dbReference type="NCBI Taxonomy" id="259542"/>
    <lineage>
        <taxon>Eukaryota</taxon>
        <taxon>Metazoa</taxon>
        <taxon>Spiralia</taxon>
        <taxon>Lophotrochozoa</taxon>
        <taxon>Mollusca</taxon>
        <taxon>Gastropoda</taxon>
        <taxon>Heterobranchia</taxon>
        <taxon>Euthyneura</taxon>
        <taxon>Panpulmonata</taxon>
        <taxon>Sacoglossa</taxon>
        <taxon>Placobranchoidea</taxon>
        <taxon>Plakobranchidae</taxon>
        <taxon>Plakobranchus</taxon>
    </lineage>
</organism>
<evidence type="ECO:0000313" key="3">
    <source>
        <dbReference type="EMBL" id="GFO39474.1"/>
    </source>
</evidence>
<keyword evidence="2" id="KW-0812">Transmembrane</keyword>